<keyword evidence="3" id="KW-1185">Reference proteome</keyword>
<dbReference type="AlphaFoldDB" id="A0A1I0V5R2"/>
<reference evidence="2 3" key="1">
    <citation type="submission" date="2016-10" db="EMBL/GenBank/DDBJ databases">
        <authorList>
            <person name="de Groot N.N."/>
        </authorList>
    </citation>
    <scope>NUCLEOTIDE SEQUENCE [LARGE SCALE GENOMIC DNA]</scope>
    <source>
        <strain evidence="2 3">DSM 23399</strain>
    </source>
</reference>
<organism evidence="2 3">
    <name type="scientific">Algoriphagus aquimarinus</name>
    <dbReference type="NCBI Taxonomy" id="237018"/>
    <lineage>
        <taxon>Bacteria</taxon>
        <taxon>Pseudomonadati</taxon>
        <taxon>Bacteroidota</taxon>
        <taxon>Cytophagia</taxon>
        <taxon>Cytophagales</taxon>
        <taxon>Cyclobacteriaceae</taxon>
        <taxon>Algoriphagus</taxon>
    </lineage>
</organism>
<dbReference type="OrthoDB" id="1444507at2"/>
<feature type="signal peptide" evidence="1">
    <location>
        <begin position="1"/>
        <end position="21"/>
    </location>
</feature>
<accession>A0A1I0V5R2</accession>
<gene>
    <name evidence="2" type="ORF">SAMN04489723_10126</name>
</gene>
<dbReference type="RefSeq" id="WP_092894145.1">
    <property type="nucleotide sequence ID" value="NZ_FOKK01000001.1"/>
</dbReference>
<evidence type="ECO:0000256" key="1">
    <source>
        <dbReference type="SAM" id="SignalP"/>
    </source>
</evidence>
<sequence>MKNSRLFLILILFVAINTSCSKDDDDPKVGDCGTVCTGTIASGETAGMVASSVVGKYTLTMQYATANSPFPNGTVGEFEVYADNTLYAKIDGKCVTISNPKQSGTAEVVFKDTCVFNLFFGVSEKNSGGLNEINIGSSTEFLGQFHL</sequence>
<dbReference type="Proteomes" id="UP000198790">
    <property type="component" value="Unassembled WGS sequence"/>
</dbReference>
<proteinExistence type="predicted"/>
<protein>
    <recommendedName>
        <fullName evidence="4">Lipocalin-like domain-containing protein</fullName>
    </recommendedName>
</protein>
<feature type="chain" id="PRO_5011611884" description="Lipocalin-like domain-containing protein" evidence="1">
    <location>
        <begin position="22"/>
        <end position="147"/>
    </location>
</feature>
<name>A0A1I0V5R2_9BACT</name>
<evidence type="ECO:0008006" key="4">
    <source>
        <dbReference type="Google" id="ProtNLM"/>
    </source>
</evidence>
<evidence type="ECO:0000313" key="3">
    <source>
        <dbReference type="Proteomes" id="UP000198790"/>
    </source>
</evidence>
<dbReference type="EMBL" id="FOKK01000001">
    <property type="protein sequence ID" value="SFA71675.1"/>
    <property type="molecule type" value="Genomic_DNA"/>
</dbReference>
<evidence type="ECO:0000313" key="2">
    <source>
        <dbReference type="EMBL" id="SFA71675.1"/>
    </source>
</evidence>
<keyword evidence="1" id="KW-0732">Signal</keyword>